<dbReference type="InterPro" id="IPR008979">
    <property type="entry name" value="Galactose-bd-like_sf"/>
</dbReference>
<evidence type="ECO:0000259" key="7">
    <source>
        <dbReference type="PROSITE" id="PS51760"/>
    </source>
</evidence>
<dbReference type="InterPro" id="IPR001000">
    <property type="entry name" value="GH10_dom"/>
</dbReference>
<dbReference type="SUPFAM" id="SSF49785">
    <property type="entry name" value="Galactose-binding domain-like"/>
    <property type="match status" value="1"/>
</dbReference>
<protein>
    <recommendedName>
        <fullName evidence="7">GH10 domain-containing protein</fullName>
    </recommendedName>
</protein>
<evidence type="ECO:0000256" key="6">
    <source>
        <dbReference type="SAM" id="SignalP"/>
    </source>
</evidence>
<dbReference type="GO" id="GO:0000272">
    <property type="term" value="P:polysaccharide catabolic process"/>
    <property type="evidence" value="ECO:0007669"/>
    <property type="project" value="UniProtKB-KW"/>
</dbReference>
<dbReference type="Pfam" id="PF02018">
    <property type="entry name" value="CBM_4_9"/>
    <property type="match status" value="1"/>
</dbReference>
<dbReference type="Gene3D" id="3.20.20.80">
    <property type="entry name" value="Glycosidases"/>
    <property type="match status" value="1"/>
</dbReference>
<dbReference type="InterPro" id="IPR003305">
    <property type="entry name" value="CenC_carb-bd"/>
</dbReference>
<feature type="domain" description="GH10" evidence="7">
    <location>
        <begin position="226"/>
        <end position="537"/>
    </location>
</feature>
<evidence type="ECO:0000256" key="2">
    <source>
        <dbReference type="ARBA" id="ARBA00022737"/>
    </source>
</evidence>
<keyword evidence="4" id="KW-0119">Carbohydrate metabolism</keyword>
<keyword evidence="2" id="KW-0677">Repeat</keyword>
<dbReference type="AlphaFoldDB" id="A0AAN9C3F6"/>
<feature type="chain" id="PRO_5043028400" description="GH10 domain-containing protein" evidence="6">
    <location>
        <begin position="19"/>
        <end position="600"/>
    </location>
</feature>
<dbReference type="SMART" id="SM00633">
    <property type="entry name" value="Glyco_10"/>
    <property type="match status" value="1"/>
</dbReference>
<comment type="similarity">
    <text evidence="1">Belongs to the glycosyl hydrolase 10 (cellulase F) family.</text>
</comment>
<dbReference type="InterPro" id="IPR017853">
    <property type="entry name" value="GH"/>
</dbReference>
<evidence type="ECO:0000256" key="1">
    <source>
        <dbReference type="ARBA" id="ARBA00007495"/>
    </source>
</evidence>
<evidence type="ECO:0000256" key="3">
    <source>
        <dbReference type="ARBA" id="ARBA00022801"/>
    </source>
</evidence>
<gene>
    <name evidence="8" type="ORF">V1264_002440</name>
</gene>
<keyword evidence="5" id="KW-0624">Polysaccharide degradation</keyword>
<dbReference type="Pfam" id="PF00331">
    <property type="entry name" value="Glyco_hydro_10"/>
    <property type="match status" value="2"/>
</dbReference>
<organism evidence="8 9">
    <name type="scientific">Littorina saxatilis</name>
    <dbReference type="NCBI Taxonomy" id="31220"/>
    <lineage>
        <taxon>Eukaryota</taxon>
        <taxon>Metazoa</taxon>
        <taxon>Spiralia</taxon>
        <taxon>Lophotrochozoa</taxon>
        <taxon>Mollusca</taxon>
        <taxon>Gastropoda</taxon>
        <taxon>Caenogastropoda</taxon>
        <taxon>Littorinimorpha</taxon>
        <taxon>Littorinoidea</taxon>
        <taxon>Littorinidae</taxon>
        <taxon>Littorina</taxon>
    </lineage>
</organism>
<dbReference type="InterPro" id="IPR044846">
    <property type="entry name" value="GH10"/>
</dbReference>
<comment type="caution">
    <text evidence="8">The sequence shown here is derived from an EMBL/GenBank/DDBJ whole genome shotgun (WGS) entry which is preliminary data.</text>
</comment>
<accession>A0AAN9C3F6</accession>
<dbReference type="PROSITE" id="PS51760">
    <property type="entry name" value="GH10_2"/>
    <property type="match status" value="1"/>
</dbReference>
<name>A0AAN9C3F6_9CAEN</name>
<evidence type="ECO:0000313" key="9">
    <source>
        <dbReference type="Proteomes" id="UP001374579"/>
    </source>
</evidence>
<evidence type="ECO:0000256" key="4">
    <source>
        <dbReference type="ARBA" id="ARBA00023277"/>
    </source>
</evidence>
<dbReference type="Gene3D" id="2.60.120.260">
    <property type="entry name" value="Galactose-binding domain-like"/>
    <property type="match status" value="1"/>
</dbReference>
<dbReference type="Proteomes" id="UP001374579">
    <property type="component" value="Unassembled WGS sequence"/>
</dbReference>
<evidence type="ECO:0000313" key="8">
    <source>
        <dbReference type="EMBL" id="KAK7116828.1"/>
    </source>
</evidence>
<evidence type="ECO:0000256" key="5">
    <source>
        <dbReference type="ARBA" id="ARBA00023326"/>
    </source>
</evidence>
<dbReference type="EMBL" id="JBAMIC010000001">
    <property type="protein sequence ID" value="KAK7116828.1"/>
    <property type="molecule type" value="Genomic_DNA"/>
</dbReference>
<reference evidence="8 9" key="1">
    <citation type="submission" date="2024-02" db="EMBL/GenBank/DDBJ databases">
        <title>Chromosome-scale genome assembly of the rough periwinkle Littorina saxatilis.</title>
        <authorList>
            <person name="De Jode A."/>
            <person name="Faria R."/>
            <person name="Formenti G."/>
            <person name="Sims Y."/>
            <person name="Smith T.P."/>
            <person name="Tracey A."/>
            <person name="Wood J.M.D."/>
            <person name="Zagrodzka Z.B."/>
            <person name="Johannesson K."/>
            <person name="Butlin R.K."/>
            <person name="Leder E.H."/>
        </authorList>
    </citation>
    <scope>NUCLEOTIDE SEQUENCE [LARGE SCALE GENOMIC DNA]</scope>
    <source>
        <strain evidence="8">Snail1</strain>
        <tissue evidence="8">Muscle</tissue>
    </source>
</reference>
<dbReference type="PANTHER" id="PTHR31490">
    <property type="entry name" value="GLYCOSYL HYDROLASE"/>
    <property type="match status" value="1"/>
</dbReference>
<keyword evidence="6" id="KW-0732">Signal</keyword>
<keyword evidence="3" id="KW-0378">Hydrolase</keyword>
<feature type="signal peptide" evidence="6">
    <location>
        <begin position="1"/>
        <end position="18"/>
    </location>
</feature>
<proteinExistence type="inferred from homology"/>
<dbReference type="SUPFAM" id="SSF51445">
    <property type="entry name" value="(Trans)glycosidases"/>
    <property type="match status" value="1"/>
</dbReference>
<sequence length="600" mass="68647">MWSKVLVCCAFLVAFGSAQQNAVQNHGFESELRGHWESDGFSISRSSDAHGGSHSLRCAGRMHNSHQGPAQLVTLTPGKMYKFSAYVKQLTDMPGTLFQKYRAIMQYQDSGTGKHSQENLAYHTTVRSVDGWFRMAAFFRAPTQAVSLSKLKIQAPDISIDFLLDDVTIVELPDLADWKTEANQRINQLRMGDIHFRFNLGPGISASDIDVQIDHVKHLFGWGTLVKDQWMIDSNYRHYQDMVYEYFNTATTQGLKWKFDKGTATHPDYSQAMACVDSLRQKGMLVRAHNLFWGFEKNLPPYVVHMAPHQLNVTVQNHLNYMINITKGKADHWDVMNELVHGQWFEEQFHNPDYSQDVYRQVKQLDPKPLLMLNDFNVVARPEIADAYLQQVQKFMSKMLLVIKLIKRKRLMFQAYLQQSQKFLSQGVPLQALGLQGHFHETVPDPQRMMLYLDHVAQAGLPLWVTELDVQQQDPDVRADYYDTALRVLFSHPAMHGIVLWGFWDQHVVDKRSALVDGNNLNINAAGKQVFHLIKDEWSTHVHRTLSSGTDFHLRGFKGDYEVTVKSHGVNVKVVHFSLTGNQTTVNINVDSTRVLSPHL</sequence>
<dbReference type="GO" id="GO:0031176">
    <property type="term" value="F:endo-1,4-beta-xylanase activity"/>
    <property type="evidence" value="ECO:0007669"/>
    <property type="project" value="UniProtKB-ARBA"/>
</dbReference>
<keyword evidence="9" id="KW-1185">Reference proteome</keyword>
<dbReference type="PANTHER" id="PTHR31490:SF1">
    <property type="entry name" value="ENDO-1,4-BETA-XYLANASE 1"/>
    <property type="match status" value="1"/>
</dbReference>